<dbReference type="EMBL" id="QGLE01000002">
    <property type="protein sequence ID" value="PWR25246.1"/>
    <property type="molecule type" value="Genomic_DNA"/>
</dbReference>
<dbReference type="OrthoDB" id="9806195at2"/>
<dbReference type="Gene3D" id="3.40.50.80">
    <property type="entry name" value="Nucleotide-binding domain of ferredoxin-NADP reductase (FNR) module"/>
    <property type="match status" value="1"/>
</dbReference>
<reference evidence="4 5" key="1">
    <citation type="submission" date="2018-05" db="EMBL/GenBank/DDBJ databases">
        <title>Zavarzinia sp. HR-AS.</title>
        <authorList>
            <person name="Lee Y."/>
            <person name="Jeon C.O."/>
        </authorList>
    </citation>
    <scope>NUCLEOTIDE SEQUENCE [LARGE SCALE GENOMIC DNA]</scope>
    <source>
        <strain evidence="4 5">HR-AS</strain>
    </source>
</reference>
<dbReference type="InterPro" id="IPR001433">
    <property type="entry name" value="OxRdtase_FAD/NAD-bd"/>
</dbReference>
<dbReference type="Pfam" id="PF00111">
    <property type="entry name" value="Fer2"/>
    <property type="match status" value="1"/>
</dbReference>
<evidence type="ECO:0000259" key="3">
    <source>
        <dbReference type="PROSITE" id="PS51384"/>
    </source>
</evidence>
<dbReference type="InterPro" id="IPR039261">
    <property type="entry name" value="FNR_nucleotide-bd"/>
</dbReference>
<gene>
    <name evidence="4" type="ORF">DKG74_05650</name>
</gene>
<dbReference type="Gene3D" id="3.10.20.30">
    <property type="match status" value="1"/>
</dbReference>
<dbReference type="InterPro" id="IPR017938">
    <property type="entry name" value="Riboflavin_synthase-like_b-brl"/>
</dbReference>
<dbReference type="Pfam" id="PF00970">
    <property type="entry name" value="FAD_binding_6"/>
    <property type="match status" value="1"/>
</dbReference>
<dbReference type="SUPFAM" id="SSF63380">
    <property type="entry name" value="Riboflavin synthase domain-like"/>
    <property type="match status" value="1"/>
</dbReference>
<keyword evidence="4" id="KW-0560">Oxidoreductase</keyword>
<dbReference type="PROSITE" id="PS51384">
    <property type="entry name" value="FAD_FR"/>
    <property type="match status" value="1"/>
</dbReference>
<organism evidence="4 5">
    <name type="scientific">Zavarzinia aquatilis</name>
    <dbReference type="NCBI Taxonomy" id="2211142"/>
    <lineage>
        <taxon>Bacteria</taxon>
        <taxon>Pseudomonadati</taxon>
        <taxon>Pseudomonadota</taxon>
        <taxon>Alphaproteobacteria</taxon>
        <taxon>Rhodospirillales</taxon>
        <taxon>Zavarziniaceae</taxon>
        <taxon>Zavarzinia</taxon>
    </lineage>
</organism>
<dbReference type="CDD" id="cd00207">
    <property type="entry name" value="fer2"/>
    <property type="match status" value="1"/>
</dbReference>
<accession>A0A317EG26</accession>
<dbReference type="SUPFAM" id="SSF54292">
    <property type="entry name" value="2Fe-2S ferredoxin-like"/>
    <property type="match status" value="1"/>
</dbReference>
<dbReference type="Pfam" id="PF00175">
    <property type="entry name" value="NAD_binding_1"/>
    <property type="match status" value="1"/>
</dbReference>
<dbReference type="InterPro" id="IPR036010">
    <property type="entry name" value="2Fe-2S_ferredoxin-like_sf"/>
</dbReference>
<dbReference type="GO" id="GO:0051537">
    <property type="term" value="F:2 iron, 2 sulfur cluster binding"/>
    <property type="evidence" value="ECO:0007669"/>
    <property type="project" value="InterPro"/>
</dbReference>
<dbReference type="InterPro" id="IPR050415">
    <property type="entry name" value="MRET"/>
</dbReference>
<sequence>MASLLKKLFGRSEPRVAKINPLGVEVTVDGSQTLLEAALSQGVAFPHNCTVGTCGSCKCRLTEGRVSAITDFGYTLSKQELDAGYILACQALVKGPITVEIESAGSDLPAPAQFSGRIASVEDLTHDIKAVTITLDRPMEFVAGQYADLTVAGLPARSYSFATAPERGGRQDISFFIRKVPGGQFTEKLFSGALDGAEVAVNGPHGHFYLRGGEAPIVCIAGGSGLAPLLSLLQHARKNRVRRRCVMLFGARTQADLYKVEQIEEIARDWLPSLRFIPVLSHEPADSGWTGLRGLVTEHVAAALPEGERAEFQGYMCGPPGMIDAAIAELTRLGLPLASIHYDKFTDASTGKR</sequence>
<dbReference type="InterPro" id="IPR012675">
    <property type="entry name" value="Beta-grasp_dom_sf"/>
</dbReference>
<evidence type="ECO:0000259" key="2">
    <source>
        <dbReference type="PROSITE" id="PS51085"/>
    </source>
</evidence>
<dbReference type="PROSITE" id="PS00197">
    <property type="entry name" value="2FE2S_FER_1"/>
    <property type="match status" value="1"/>
</dbReference>
<dbReference type="PANTHER" id="PTHR47354">
    <property type="entry name" value="NADH OXIDOREDUCTASE HCR"/>
    <property type="match status" value="1"/>
</dbReference>
<comment type="caution">
    <text evidence="4">The sequence shown here is derived from an EMBL/GenBank/DDBJ whole genome shotgun (WGS) entry which is preliminary data.</text>
</comment>
<proteinExistence type="predicted"/>
<dbReference type="PRINTS" id="PR00371">
    <property type="entry name" value="FPNCR"/>
</dbReference>
<keyword evidence="4" id="KW-0503">Monooxygenase</keyword>
<dbReference type="SUPFAM" id="SSF52343">
    <property type="entry name" value="Ferredoxin reductase-like, C-terminal NADP-linked domain"/>
    <property type="match status" value="1"/>
</dbReference>
<dbReference type="GO" id="GO:0004497">
    <property type="term" value="F:monooxygenase activity"/>
    <property type="evidence" value="ECO:0007669"/>
    <property type="project" value="UniProtKB-KW"/>
</dbReference>
<dbReference type="Proteomes" id="UP000245461">
    <property type="component" value="Unassembled WGS sequence"/>
</dbReference>
<feature type="domain" description="FAD-binding FR-type" evidence="3">
    <location>
        <begin position="111"/>
        <end position="211"/>
    </location>
</feature>
<dbReference type="InterPro" id="IPR008333">
    <property type="entry name" value="Cbr1-like_FAD-bd_dom"/>
</dbReference>
<dbReference type="PROSITE" id="PS51085">
    <property type="entry name" value="2FE2S_FER_2"/>
    <property type="match status" value="1"/>
</dbReference>
<dbReference type="InterPro" id="IPR017927">
    <property type="entry name" value="FAD-bd_FR_type"/>
</dbReference>
<dbReference type="InterPro" id="IPR001709">
    <property type="entry name" value="Flavoprot_Pyr_Nucl_cyt_Rdtase"/>
</dbReference>
<evidence type="ECO:0000313" key="5">
    <source>
        <dbReference type="Proteomes" id="UP000245461"/>
    </source>
</evidence>
<dbReference type="AlphaFoldDB" id="A0A317EG26"/>
<feature type="domain" description="2Fe-2S ferredoxin-type" evidence="2">
    <location>
        <begin position="14"/>
        <end position="105"/>
    </location>
</feature>
<dbReference type="Gene3D" id="2.40.30.10">
    <property type="entry name" value="Translation factors"/>
    <property type="match status" value="1"/>
</dbReference>
<dbReference type="PANTHER" id="PTHR47354:SF5">
    <property type="entry name" value="PROTEIN RFBI"/>
    <property type="match status" value="1"/>
</dbReference>
<dbReference type="InterPro" id="IPR006058">
    <property type="entry name" value="2Fe2S_fd_BS"/>
</dbReference>
<evidence type="ECO:0000313" key="4">
    <source>
        <dbReference type="EMBL" id="PWR25246.1"/>
    </source>
</evidence>
<dbReference type="RefSeq" id="WP_109903501.1">
    <property type="nucleotide sequence ID" value="NZ_QGLE01000002.1"/>
</dbReference>
<dbReference type="InterPro" id="IPR001041">
    <property type="entry name" value="2Fe-2S_ferredoxin-type"/>
</dbReference>
<comment type="cofactor">
    <cofactor evidence="1">
        <name>[2Fe-2S] cluster</name>
        <dbReference type="ChEBI" id="CHEBI:190135"/>
    </cofactor>
</comment>
<dbReference type="PRINTS" id="PR00410">
    <property type="entry name" value="PHEHYDRXLASE"/>
</dbReference>
<protein>
    <submittedName>
        <fullName evidence="4">Monooxygenase</fullName>
    </submittedName>
</protein>
<evidence type="ECO:0000256" key="1">
    <source>
        <dbReference type="ARBA" id="ARBA00034078"/>
    </source>
</evidence>
<keyword evidence="5" id="KW-1185">Reference proteome</keyword>
<name>A0A317EG26_9PROT</name>